<dbReference type="EMBL" id="CP009287">
    <property type="protein sequence ID" value="AIQ69659.1"/>
    <property type="molecule type" value="Genomic_DNA"/>
</dbReference>
<keyword evidence="2" id="KW-1185">Reference proteome</keyword>
<protein>
    <submittedName>
        <fullName evidence="1">CRISPR-associated protein Cas2</fullName>
    </submittedName>
</protein>
<dbReference type="InterPro" id="IPR027417">
    <property type="entry name" value="P-loop_NTPase"/>
</dbReference>
<gene>
    <name evidence="1" type="ORF">PGRAT_20025</name>
</gene>
<dbReference type="Gene3D" id="3.40.50.300">
    <property type="entry name" value="P-loop containing nucleotide triphosphate hydrolases"/>
    <property type="match status" value="1"/>
</dbReference>
<sequence length="186" mass="21135">MKRLVMITVGKTHSGKTTFAQKLEQHLYNSVVIDRDTHAEFINTYYKSMLPIQGANTLKNAISRTIIDYAVHETNLHLILCNANRGRRGRLDLLEYFQLKGFVRILVHFDIPDQVLEARIAGSQRSTAIFRSASTFEEVLLRQQAETDHGDVIAPAEDEADYLFVIRHSNEVPATLQKILDIAQSL</sequence>
<organism evidence="1 2">
    <name type="scientific">Paenibacillus graminis</name>
    <dbReference type="NCBI Taxonomy" id="189425"/>
    <lineage>
        <taxon>Bacteria</taxon>
        <taxon>Bacillati</taxon>
        <taxon>Bacillota</taxon>
        <taxon>Bacilli</taxon>
        <taxon>Bacillales</taxon>
        <taxon>Paenibacillaceae</taxon>
        <taxon>Paenibacillus</taxon>
    </lineage>
</organism>
<dbReference type="KEGG" id="pgm:PGRAT_20025"/>
<dbReference type="AlphaFoldDB" id="A0A089NKS0"/>
<evidence type="ECO:0000313" key="2">
    <source>
        <dbReference type="Proteomes" id="UP000029500"/>
    </source>
</evidence>
<evidence type="ECO:0000313" key="1">
    <source>
        <dbReference type="EMBL" id="AIQ69659.1"/>
    </source>
</evidence>
<dbReference type="SUPFAM" id="SSF52540">
    <property type="entry name" value="P-loop containing nucleoside triphosphate hydrolases"/>
    <property type="match status" value="1"/>
</dbReference>
<dbReference type="OrthoDB" id="2356842at2"/>
<name>A0A089NKS0_9BACL</name>
<dbReference type="HOGENOM" id="CLU_121791_0_0_9"/>
<dbReference type="eggNOG" id="COG0703">
    <property type="taxonomic scope" value="Bacteria"/>
</dbReference>
<reference evidence="1 2" key="1">
    <citation type="submission" date="2014-08" db="EMBL/GenBank/DDBJ databases">
        <title>Comparative genomics of the Paenibacillus odorifer group.</title>
        <authorList>
            <person name="den Bakker H.C."/>
            <person name="Tsai Y.-C."/>
            <person name="Martin N."/>
            <person name="Korlach J."/>
            <person name="Wiedmann M."/>
        </authorList>
    </citation>
    <scope>NUCLEOTIDE SEQUENCE [LARGE SCALE GENOMIC DNA]</scope>
    <source>
        <strain evidence="1 2">DSM 15220</strain>
    </source>
</reference>
<dbReference type="Proteomes" id="UP000029500">
    <property type="component" value="Chromosome"/>
</dbReference>
<dbReference type="Pfam" id="PF13671">
    <property type="entry name" value="AAA_33"/>
    <property type="match status" value="1"/>
</dbReference>
<proteinExistence type="predicted"/>
<accession>A0A089NKS0</accession>
<dbReference type="RefSeq" id="WP_036704132.1">
    <property type="nucleotide sequence ID" value="NZ_CP009287.1"/>
</dbReference>